<dbReference type="AlphaFoldDB" id="A0A0F9SNW9"/>
<gene>
    <name evidence="1" type="ORF">LCGC14_0448600</name>
</gene>
<dbReference type="EMBL" id="LAZR01000442">
    <property type="protein sequence ID" value="KKN68669.1"/>
    <property type="molecule type" value="Genomic_DNA"/>
</dbReference>
<proteinExistence type="predicted"/>
<comment type="caution">
    <text evidence="1">The sequence shown here is derived from an EMBL/GenBank/DDBJ whole genome shotgun (WGS) entry which is preliminary data.</text>
</comment>
<name>A0A0F9SNW9_9ZZZZ</name>
<protein>
    <submittedName>
        <fullName evidence="1">Uncharacterized protein</fullName>
    </submittedName>
</protein>
<evidence type="ECO:0000313" key="1">
    <source>
        <dbReference type="EMBL" id="KKN68669.1"/>
    </source>
</evidence>
<sequence>MPKPKTVRKSKKLDSIEHHCSQCNRPKLHEVFEHEDGVLMSCPCGHEFVDVIIKPELEEGIT</sequence>
<reference evidence="1" key="1">
    <citation type="journal article" date="2015" name="Nature">
        <title>Complex archaea that bridge the gap between prokaryotes and eukaryotes.</title>
        <authorList>
            <person name="Spang A."/>
            <person name="Saw J.H."/>
            <person name="Jorgensen S.L."/>
            <person name="Zaremba-Niedzwiedzka K."/>
            <person name="Martijn J."/>
            <person name="Lind A.E."/>
            <person name="van Eijk R."/>
            <person name="Schleper C."/>
            <person name="Guy L."/>
            <person name="Ettema T.J."/>
        </authorList>
    </citation>
    <scope>NUCLEOTIDE SEQUENCE</scope>
</reference>
<organism evidence="1">
    <name type="scientific">marine sediment metagenome</name>
    <dbReference type="NCBI Taxonomy" id="412755"/>
    <lineage>
        <taxon>unclassified sequences</taxon>
        <taxon>metagenomes</taxon>
        <taxon>ecological metagenomes</taxon>
    </lineage>
</organism>
<accession>A0A0F9SNW9</accession>